<organism evidence="1 2">
    <name type="scientific">Romanomermis culicivorax</name>
    <name type="common">Nematode worm</name>
    <dbReference type="NCBI Taxonomy" id="13658"/>
    <lineage>
        <taxon>Eukaryota</taxon>
        <taxon>Metazoa</taxon>
        <taxon>Ecdysozoa</taxon>
        <taxon>Nematoda</taxon>
        <taxon>Enoplea</taxon>
        <taxon>Dorylaimia</taxon>
        <taxon>Mermithida</taxon>
        <taxon>Mermithoidea</taxon>
        <taxon>Mermithidae</taxon>
        <taxon>Romanomermis</taxon>
    </lineage>
</organism>
<dbReference type="AlphaFoldDB" id="A0A915K4C6"/>
<evidence type="ECO:0000313" key="1">
    <source>
        <dbReference type="Proteomes" id="UP000887565"/>
    </source>
</evidence>
<keyword evidence="1" id="KW-1185">Reference proteome</keyword>
<sequence>MMPGPDSCLSDFSEPRPILQIRQNRAQANRVQGQQSADIRDNTTCYEKLLVTDHHVPQYPLSLLEKATMPKLGNLNIASHASSSIFFLDNGRQN</sequence>
<reference evidence="2" key="1">
    <citation type="submission" date="2022-11" db="UniProtKB">
        <authorList>
            <consortium name="WormBaseParasite"/>
        </authorList>
    </citation>
    <scope>IDENTIFICATION</scope>
</reference>
<proteinExistence type="predicted"/>
<dbReference type="WBParaSite" id="nRc.2.0.1.t33058-RA">
    <property type="protein sequence ID" value="nRc.2.0.1.t33058-RA"/>
    <property type="gene ID" value="nRc.2.0.1.g33058"/>
</dbReference>
<protein>
    <submittedName>
        <fullName evidence="2">Uncharacterized protein</fullName>
    </submittedName>
</protein>
<dbReference type="Proteomes" id="UP000887565">
    <property type="component" value="Unplaced"/>
</dbReference>
<accession>A0A915K4C6</accession>
<name>A0A915K4C6_ROMCU</name>
<evidence type="ECO:0000313" key="2">
    <source>
        <dbReference type="WBParaSite" id="nRc.2.0.1.t33058-RA"/>
    </source>
</evidence>